<dbReference type="AlphaFoldDB" id="A0A084AY90"/>
<evidence type="ECO:0000256" key="1">
    <source>
        <dbReference type="SAM" id="MobiDB-lite"/>
    </source>
</evidence>
<name>A0A084AY90_STACB</name>
<dbReference type="Proteomes" id="UP000028045">
    <property type="component" value="Unassembled WGS sequence"/>
</dbReference>
<gene>
    <name evidence="2" type="ORF">S7711_04377</name>
</gene>
<feature type="region of interest" description="Disordered" evidence="1">
    <location>
        <begin position="1"/>
        <end position="58"/>
    </location>
</feature>
<organism evidence="2 3">
    <name type="scientific">Stachybotrys chartarum (strain CBS 109288 / IBT 7711)</name>
    <name type="common">Toxic black mold</name>
    <name type="synonym">Stilbospora chartarum</name>
    <dbReference type="NCBI Taxonomy" id="1280523"/>
    <lineage>
        <taxon>Eukaryota</taxon>
        <taxon>Fungi</taxon>
        <taxon>Dikarya</taxon>
        <taxon>Ascomycota</taxon>
        <taxon>Pezizomycotina</taxon>
        <taxon>Sordariomycetes</taxon>
        <taxon>Hypocreomycetidae</taxon>
        <taxon>Hypocreales</taxon>
        <taxon>Stachybotryaceae</taxon>
        <taxon>Stachybotrys</taxon>
    </lineage>
</organism>
<sequence>MAQDNGSVDSLPTSRSAGSDTGYFADSKYSTPGTTPATTPGATVSHLENPLPPTSSSAIASSVMPALARDFPKPAVDIDVKEALERQPGRWTIKGQMEANQKRIQQLQADDAAAAAKEKRAREFEATKRDLLASHGNLNSPSS</sequence>
<reference evidence="2 3" key="1">
    <citation type="journal article" date="2014" name="BMC Genomics">
        <title>Comparative genome sequencing reveals chemotype-specific gene clusters in the toxigenic black mold Stachybotrys.</title>
        <authorList>
            <person name="Semeiks J."/>
            <person name="Borek D."/>
            <person name="Otwinowski Z."/>
            <person name="Grishin N.V."/>
        </authorList>
    </citation>
    <scope>NUCLEOTIDE SEQUENCE [LARGE SCALE GENOMIC DNA]</scope>
    <source>
        <strain evidence="3">CBS 109288 / IBT 7711</strain>
    </source>
</reference>
<evidence type="ECO:0000313" key="2">
    <source>
        <dbReference type="EMBL" id="KEY70269.1"/>
    </source>
</evidence>
<protein>
    <submittedName>
        <fullName evidence="2">Uncharacterized protein</fullName>
    </submittedName>
</protein>
<feature type="compositionally biased region" description="Basic and acidic residues" evidence="1">
    <location>
        <begin position="116"/>
        <end position="132"/>
    </location>
</feature>
<dbReference type="EMBL" id="KL648456">
    <property type="protein sequence ID" value="KEY70269.1"/>
    <property type="molecule type" value="Genomic_DNA"/>
</dbReference>
<dbReference type="OrthoDB" id="3563866at2759"/>
<accession>A0A084AY90</accession>
<feature type="compositionally biased region" description="Low complexity" evidence="1">
    <location>
        <begin position="31"/>
        <end position="43"/>
    </location>
</feature>
<evidence type="ECO:0000313" key="3">
    <source>
        <dbReference type="Proteomes" id="UP000028045"/>
    </source>
</evidence>
<feature type="region of interest" description="Disordered" evidence="1">
    <location>
        <begin position="111"/>
        <end position="143"/>
    </location>
</feature>
<proteinExistence type="predicted"/>
<feature type="compositionally biased region" description="Polar residues" evidence="1">
    <location>
        <begin position="1"/>
        <end position="19"/>
    </location>
</feature>
<keyword evidence="3" id="KW-1185">Reference proteome</keyword>
<dbReference type="HOGENOM" id="CLU_150841_0_0_1"/>